<reference evidence="1 2" key="1">
    <citation type="journal article" date="2023" name="Hortic Res">
        <title>The complete reference genome for grapevine (Vitis vinifera L.) genetics and breeding.</title>
        <authorList>
            <person name="Shi X."/>
            <person name="Cao S."/>
            <person name="Wang X."/>
            <person name="Huang S."/>
            <person name="Wang Y."/>
            <person name="Liu Z."/>
            <person name="Liu W."/>
            <person name="Leng X."/>
            <person name="Peng Y."/>
            <person name="Wang N."/>
            <person name="Wang Y."/>
            <person name="Ma Z."/>
            <person name="Xu X."/>
            <person name="Zhang F."/>
            <person name="Xue H."/>
            <person name="Zhong H."/>
            <person name="Wang Y."/>
            <person name="Zhang K."/>
            <person name="Velt A."/>
            <person name="Avia K."/>
            <person name="Holtgrawe D."/>
            <person name="Grimplet J."/>
            <person name="Matus J.T."/>
            <person name="Ware D."/>
            <person name="Wu X."/>
            <person name="Wang H."/>
            <person name="Liu C."/>
            <person name="Fang Y."/>
            <person name="Rustenholz C."/>
            <person name="Cheng Z."/>
            <person name="Xiao H."/>
            <person name="Zhou Y."/>
        </authorList>
    </citation>
    <scope>NUCLEOTIDE SEQUENCE [LARGE SCALE GENOMIC DNA]</scope>
    <source>
        <strain evidence="2">cv. Pinot noir / PN40024</strain>
        <tissue evidence="1">Leaf</tissue>
    </source>
</reference>
<gene>
    <name evidence="1" type="ORF">VitviT2T_026530</name>
</gene>
<sequence length="98" mass="11082">MTHSWCSHQVPMMCDCGMPLRYQMTPDIHLMAARLLDLAILGPYLQHLTINHDSSSATAVMPQSSTCLCNPNGRKDTSIWPSIVMKRLLMPGNDWKRI</sequence>
<dbReference type="EMBL" id="CP126664">
    <property type="protein sequence ID" value="WKA08845.1"/>
    <property type="molecule type" value="Genomic_DNA"/>
</dbReference>
<evidence type="ECO:0000313" key="2">
    <source>
        <dbReference type="Proteomes" id="UP001227230"/>
    </source>
</evidence>
<accession>A0ABY9DMH5</accession>
<name>A0ABY9DMH5_VITVI</name>
<dbReference type="Proteomes" id="UP001227230">
    <property type="component" value="Chromosome 17"/>
</dbReference>
<evidence type="ECO:0000313" key="1">
    <source>
        <dbReference type="EMBL" id="WKA08845.1"/>
    </source>
</evidence>
<keyword evidence="2" id="KW-1185">Reference proteome</keyword>
<proteinExistence type="predicted"/>
<protein>
    <submittedName>
        <fullName evidence="1">Uncharacterized protein</fullName>
    </submittedName>
</protein>
<organism evidence="1 2">
    <name type="scientific">Vitis vinifera</name>
    <name type="common">Grape</name>
    <dbReference type="NCBI Taxonomy" id="29760"/>
    <lineage>
        <taxon>Eukaryota</taxon>
        <taxon>Viridiplantae</taxon>
        <taxon>Streptophyta</taxon>
        <taxon>Embryophyta</taxon>
        <taxon>Tracheophyta</taxon>
        <taxon>Spermatophyta</taxon>
        <taxon>Magnoliopsida</taxon>
        <taxon>eudicotyledons</taxon>
        <taxon>Gunneridae</taxon>
        <taxon>Pentapetalae</taxon>
        <taxon>rosids</taxon>
        <taxon>Vitales</taxon>
        <taxon>Vitaceae</taxon>
        <taxon>Viteae</taxon>
        <taxon>Vitis</taxon>
    </lineage>
</organism>